<accession>A0A6C0FFG7</accession>
<organism evidence="1">
    <name type="scientific">viral metagenome</name>
    <dbReference type="NCBI Taxonomy" id="1070528"/>
    <lineage>
        <taxon>unclassified sequences</taxon>
        <taxon>metagenomes</taxon>
        <taxon>organismal metagenomes</taxon>
    </lineage>
</organism>
<reference evidence="1" key="1">
    <citation type="journal article" date="2020" name="Nature">
        <title>Giant virus diversity and host interactions through global metagenomics.</title>
        <authorList>
            <person name="Schulz F."/>
            <person name="Roux S."/>
            <person name="Paez-Espino D."/>
            <person name="Jungbluth S."/>
            <person name="Walsh D.A."/>
            <person name="Denef V.J."/>
            <person name="McMahon K.D."/>
            <person name="Konstantinidis K.T."/>
            <person name="Eloe-Fadrosh E.A."/>
            <person name="Kyrpides N.C."/>
            <person name="Woyke T."/>
        </authorList>
    </citation>
    <scope>NUCLEOTIDE SEQUENCE</scope>
    <source>
        <strain evidence="1">GVMAG-S-ERX556126-94</strain>
    </source>
</reference>
<protein>
    <submittedName>
        <fullName evidence="1">Uncharacterized protein</fullName>
    </submittedName>
</protein>
<name>A0A6C0FFG7_9ZZZZ</name>
<proteinExistence type="predicted"/>
<sequence>MDFLKDLLELNNTLYLEKLADKQNLDEPERKQFIQKYNKRNNRLFKPCKKYIIDDYKARVDRYELSTFENEK</sequence>
<dbReference type="AlphaFoldDB" id="A0A6C0FFG7"/>
<dbReference type="EMBL" id="MN738840">
    <property type="protein sequence ID" value="QHT39273.1"/>
    <property type="molecule type" value="Genomic_DNA"/>
</dbReference>
<evidence type="ECO:0000313" key="1">
    <source>
        <dbReference type="EMBL" id="QHT39273.1"/>
    </source>
</evidence>